<dbReference type="Pfam" id="PF13247">
    <property type="entry name" value="Fer4_11"/>
    <property type="match status" value="2"/>
</dbReference>
<sequence length="258" mass="29210">METSRRNFLKAGGACLLGLTIWPAVKGFAGNSTEYITSSKALTGEKWGLVIDMKKCWPKYQEGCRECFLACQRAHNIPDVTNKEEEIKWIWTEPYENAFPEQEHEYIAASIKGKPFIVLCNHCENPPCVRVCPTKATFKRRDGIVMMDYHRCIGCRYCMAACPYGARSFNFSDPRPFIKEVNPEFPTREKGVVEKCNFCAERIDTGLPPACVEACPAGALVFGDLDDPNSEVRKILASRYTIQRKPELGTHPCIYYLV</sequence>
<dbReference type="EMBL" id="LTBC01000004">
    <property type="protein sequence ID" value="KYH32409.1"/>
    <property type="molecule type" value="Genomic_DNA"/>
</dbReference>
<organism evidence="6 7">
    <name type="scientific">Moorella mulderi DSM 14980</name>
    <dbReference type="NCBI Taxonomy" id="1122241"/>
    <lineage>
        <taxon>Bacteria</taxon>
        <taxon>Bacillati</taxon>
        <taxon>Bacillota</taxon>
        <taxon>Clostridia</taxon>
        <taxon>Neomoorellales</taxon>
        <taxon>Neomoorellaceae</taxon>
        <taxon>Neomoorella</taxon>
    </lineage>
</organism>
<dbReference type="PROSITE" id="PS51379">
    <property type="entry name" value="4FE4S_FER_2"/>
    <property type="match status" value="1"/>
</dbReference>
<dbReference type="PROSITE" id="PS00198">
    <property type="entry name" value="4FE4S_FER_1"/>
    <property type="match status" value="1"/>
</dbReference>
<reference evidence="6 7" key="1">
    <citation type="submission" date="2016-02" db="EMBL/GenBank/DDBJ databases">
        <title>Genome sequence of Moorella mulderi DSM 14980.</title>
        <authorList>
            <person name="Poehlein A."/>
            <person name="Daniel R."/>
        </authorList>
    </citation>
    <scope>NUCLEOTIDE SEQUENCE [LARGE SCALE GENOMIC DNA]</scope>
    <source>
        <strain evidence="6 7">DSM 14980</strain>
    </source>
</reference>
<dbReference type="OrthoDB" id="1722024at2"/>
<proteinExistence type="predicted"/>
<dbReference type="CDD" id="cd10551">
    <property type="entry name" value="PsrB"/>
    <property type="match status" value="1"/>
</dbReference>
<dbReference type="GO" id="GO:0046872">
    <property type="term" value="F:metal ion binding"/>
    <property type="evidence" value="ECO:0007669"/>
    <property type="project" value="UniProtKB-KW"/>
</dbReference>
<dbReference type="Proteomes" id="UP000075670">
    <property type="component" value="Unassembled WGS sequence"/>
</dbReference>
<name>A0A151AXL9_9FIRM</name>
<evidence type="ECO:0000259" key="5">
    <source>
        <dbReference type="PROSITE" id="PS51379"/>
    </source>
</evidence>
<dbReference type="PANTHER" id="PTHR43177">
    <property type="entry name" value="PROTEIN NRFC"/>
    <property type="match status" value="1"/>
</dbReference>
<dbReference type="InterPro" id="IPR017900">
    <property type="entry name" value="4Fe4S_Fe_S_CS"/>
</dbReference>
<evidence type="ECO:0000313" key="7">
    <source>
        <dbReference type="Proteomes" id="UP000075670"/>
    </source>
</evidence>
<gene>
    <name evidence="6" type="primary">ttrB_1</name>
    <name evidence="6" type="ORF">MOMUL_16310</name>
</gene>
<feature type="domain" description="4Fe-4S ferredoxin-type" evidence="5">
    <location>
        <begin position="143"/>
        <end position="172"/>
    </location>
</feature>
<evidence type="ECO:0000256" key="3">
    <source>
        <dbReference type="ARBA" id="ARBA00023004"/>
    </source>
</evidence>
<dbReference type="RefSeq" id="WP_062283744.1">
    <property type="nucleotide sequence ID" value="NZ_LTBC01000004.1"/>
</dbReference>
<dbReference type="PATRIC" id="fig|1122241.3.peg.1720"/>
<dbReference type="PROSITE" id="PS51318">
    <property type="entry name" value="TAT"/>
    <property type="match status" value="1"/>
</dbReference>
<keyword evidence="1" id="KW-0004">4Fe-4S</keyword>
<dbReference type="NCBIfam" id="NF045797">
    <property type="entry name" value="DsrO"/>
    <property type="match status" value="1"/>
</dbReference>
<evidence type="ECO:0000313" key="6">
    <source>
        <dbReference type="EMBL" id="KYH32409.1"/>
    </source>
</evidence>
<accession>A0A151AXL9</accession>
<dbReference type="AlphaFoldDB" id="A0A151AXL9"/>
<dbReference type="InterPro" id="IPR006311">
    <property type="entry name" value="TAT_signal"/>
</dbReference>
<evidence type="ECO:0000256" key="2">
    <source>
        <dbReference type="ARBA" id="ARBA00022723"/>
    </source>
</evidence>
<dbReference type="InterPro" id="IPR054822">
    <property type="entry name" value="DsrO-like"/>
</dbReference>
<dbReference type="PANTHER" id="PTHR43177:SF3">
    <property type="entry name" value="PROTEIN NRFC HOMOLOG"/>
    <property type="match status" value="1"/>
</dbReference>
<keyword evidence="3" id="KW-0408">Iron</keyword>
<evidence type="ECO:0000256" key="1">
    <source>
        <dbReference type="ARBA" id="ARBA00022485"/>
    </source>
</evidence>
<dbReference type="SUPFAM" id="SSF54862">
    <property type="entry name" value="4Fe-4S ferredoxins"/>
    <property type="match status" value="1"/>
</dbReference>
<protein>
    <submittedName>
        <fullName evidence="6">Tetrathionate reductase subunit B</fullName>
    </submittedName>
</protein>
<keyword evidence="7" id="KW-1185">Reference proteome</keyword>
<dbReference type="Gene3D" id="3.30.70.20">
    <property type="match status" value="2"/>
</dbReference>
<keyword evidence="2" id="KW-0479">Metal-binding</keyword>
<evidence type="ECO:0000256" key="4">
    <source>
        <dbReference type="ARBA" id="ARBA00023014"/>
    </source>
</evidence>
<dbReference type="InterPro" id="IPR017896">
    <property type="entry name" value="4Fe4S_Fe-S-bd"/>
</dbReference>
<dbReference type="InterPro" id="IPR050954">
    <property type="entry name" value="ET_IronSulfur_Cluster-Binding"/>
</dbReference>
<comment type="caution">
    <text evidence="6">The sequence shown here is derived from an EMBL/GenBank/DDBJ whole genome shotgun (WGS) entry which is preliminary data.</text>
</comment>
<dbReference type="GO" id="GO:0051539">
    <property type="term" value="F:4 iron, 4 sulfur cluster binding"/>
    <property type="evidence" value="ECO:0007669"/>
    <property type="project" value="UniProtKB-KW"/>
</dbReference>
<keyword evidence="4" id="KW-0411">Iron-sulfur</keyword>